<comment type="similarity">
    <text evidence="2">Belongs to the methyltransferase superfamily. L-isoaspartyl/D-aspartyl protein methyltransferase family.</text>
</comment>
<comment type="subcellular location">
    <subcellularLocation>
        <location evidence="1">Cytoplasm</location>
    </subcellularLocation>
</comment>
<evidence type="ECO:0000256" key="4">
    <source>
        <dbReference type="ARBA" id="ARBA00013346"/>
    </source>
</evidence>
<dbReference type="GO" id="GO:0032259">
    <property type="term" value="P:methylation"/>
    <property type="evidence" value="ECO:0007669"/>
    <property type="project" value="UniProtKB-KW"/>
</dbReference>
<dbReference type="OrthoDB" id="4035289at2"/>
<dbReference type="InterPro" id="IPR000682">
    <property type="entry name" value="PCMT"/>
</dbReference>
<dbReference type="Proteomes" id="UP000264006">
    <property type="component" value="Chromosome"/>
</dbReference>
<evidence type="ECO:0000256" key="9">
    <source>
        <dbReference type="NCBIfam" id="TIGR00080"/>
    </source>
</evidence>
<evidence type="ECO:0000256" key="8">
    <source>
        <dbReference type="ARBA" id="ARBA00022691"/>
    </source>
</evidence>
<dbReference type="CDD" id="cd02440">
    <property type="entry name" value="AdoMet_MTases"/>
    <property type="match status" value="1"/>
</dbReference>
<dbReference type="NCBIfam" id="NF001453">
    <property type="entry name" value="PRK00312.1"/>
    <property type="match status" value="1"/>
</dbReference>
<dbReference type="PROSITE" id="PS01279">
    <property type="entry name" value="PCMT"/>
    <property type="match status" value="1"/>
</dbReference>
<dbReference type="EMBL" id="CP031165">
    <property type="protein sequence ID" value="AXV07185.1"/>
    <property type="molecule type" value="Genomic_DNA"/>
</dbReference>
<dbReference type="PANTHER" id="PTHR11579:SF0">
    <property type="entry name" value="PROTEIN-L-ISOASPARTATE(D-ASPARTATE) O-METHYLTRANSFERASE"/>
    <property type="match status" value="1"/>
</dbReference>
<name>A0A346XY88_9ACTN</name>
<dbReference type="GO" id="GO:0030091">
    <property type="term" value="P:protein repair"/>
    <property type="evidence" value="ECO:0007669"/>
    <property type="project" value="UniProtKB-UniRule"/>
</dbReference>
<keyword evidence="5" id="KW-0963">Cytoplasm</keyword>
<keyword evidence="7 10" id="KW-0808">Transferase</keyword>
<organism evidence="10 11">
    <name type="scientific">Euzebya pacifica</name>
    <dbReference type="NCBI Taxonomy" id="1608957"/>
    <lineage>
        <taxon>Bacteria</taxon>
        <taxon>Bacillati</taxon>
        <taxon>Actinomycetota</taxon>
        <taxon>Nitriliruptoria</taxon>
        <taxon>Euzebyales</taxon>
    </lineage>
</organism>
<proteinExistence type="inferred from homology"/>
<gene>
    <name evidence="10" type="ORF">DVS28_a2504</name>
</gene>
<evidence type="ECO:0000256" key="2">
    <source>
        <dbReference type="ARBA" id="ARBA00005369"/>
    </source>
</evidence>
<keyword evidence="8" id="KW-0949">S-adenosyl-L-methionine</keyword>
<keyword evidence="6 10" id="KW-0489">Methyltransferase</keyword>
<dbReference type="GO" id="GO:0004719">
    <property type="term" value="F:protein-L-isoaspartate (D-aspartate) O-methyltransferase activity"/>
    <property type="evidence" value="ECO:0007669"/>
    <property type="project" value="UniProtKB-UniRule"/>
</dbReference>
<dbReference type="PANTHER" id="PTHR11579">
    <property type="entry name" value="PROTEIN-L-ISOASPARTATE O-METHYLTRANSFERASE"/>
    <property type="match status" value="1"/>
</dbReference>
<dbReference type="GO" id="GO:0005737">
    <property type="term" value="C:cytoplasm"/>
    <property type="evidence" value="ECO:0007669"/>
    <property type="project" value="UniProtKB-SubCell"/>
</dbReference>
<dbReference type="InterPro" id="IPR029063">
    <property type="entry name" value="SAM-dependent_MTases_sf"/>
</dbReference>
<evidence type="ECO:0000256" key="7">
    <source>
        <dbReference type="ARBA" id="ARBA00022679"/>
    </source>
</evidence>
<evidence type="ECO:0000256" key="3">
    <source>
        <dbReference type="ARBA" id="ARBA00011890"/>
    </source>
</evidence>
<accession>A0A346XY88</accession>
<dbReference type="AlphaFoldDB" id="A0A346XY88"/>
<dbReference type="NCBIfam" id="TIGR00080">
    <property type="entry name" value="pimt"/>
    <property type="match status" value="1"/>
</dbReference>
<protein>
    <recommendedName>
        <fullName evidence="4 9">Protein-L-isoaspartate O-methyltransferase</fullName>
        <ecNumber evidence="3 9">2.1.1.77</ecNumber>
    </recommendedName>
</protein>
<evidence type="ECO:0000313" key="11">
    <source>
        <dbReference type="Proteomes" id="UP000264006"/>
    </source>
</evidence>
<dbReference type="SUPFAM" id="SSF53335">
    <property type="entry name" value="S-adenosyl-L-methionine-dependent methyltransferases"/>
    <property type="match status" value="1"/>
</dbReference>
<evidence type="ECO:0000256" key="5">
    <source>
        <dbReference type="ARBA" id="ARBA00022490"/>
    </source>
</evidence>
<evidence type="ECO:0000313" key="10">
    <source>
        <dbReference type="EMBL" id="AXV07185.1"/>
    </source>
</evidence>
<reference evidence="10 11" key="1">
    <citation type="submission" date="2018-09" db="EMBL/GenBank/DDBJ databases">
        <title>Complete genome sequence of Euzebya sp. DY32-46 isolated from seawater of Pacific Ocean.</title>
        <authorList>
            <person name="Xu L."/>
            <person name="Wu Y.-H."/>
            <person name="Xu X.-W."/>
        </authorList>
    </citation>
    <scope>NUCLEOTIDE SEQUENCE [LARGE SCALE GENOMIC DNA]</scope>
    <source>
        <strain evidence="10 11">DY32-46</strain>
    </source>
</reference>
<dbReference type="Pfam" id="PF01135">
    <property type="entry name" value="PCMT"/>
    <property type="match status" value="1"/>
</dbReference>
<keyword evidence="11" id="KW-1185">Reference proteome</keyword>
<dbReference type="RefSeq" id="WP_114591719.1">
    <property type="nucleotide sequence ID" value="NZ_CP031165.1"/>
</dbReference>
<sequence>MTASLVHACRQAGVEDERVLDAVRAVDRTAFLPSAQKPSATRDAPLPIGDGQTTSQPSLIARMVQALHLTGDETVLEVGTGSGYQTAILSRLARSVVSIDRHPSLVDSATAALGGLDNVVLVVGDGTLGWPDLAPYDAITVGATGPQVPPALLAQLADGGRLVIPVGPPNRSSLQRWIRRGTESVGPEQLMQVRFVPLIGEAGFADED</sequence>
<evidence type="ECO:0000256" key="1">
    <source>
        <dbReference type="ARBA" id="ARBA00004496"/>
    </source>
</evidence>
<dbReference type="Gene3D" id="3.40.50.150">
    <property type="entry name" value="Vaccinia Virus protein VP39"/>
    <property type="match status" value="1"/>
</dbReference>
<dbReference type="EC" id="2.1.1.77" evidence="3 9"/>
<dbReference type="KEGG" id="euz:DVS28_a2504"/>
<evidence type="ECO:0000256" key="6">
    <source>
        <dbReference type="ARBA" id="ARBA00022603"/>
    </source>
</evidence>